<dbReference type="EMBL" id="CP071696">
    <property type="protein sequence ID" value="QTX04047.1"/>
    <property type="molecule type" value="Genomic_DNA"/>
</dbReference>
<dbReference type="GO" id="GO:0003676">
    <property type="term" value="F:nucleic acid binding"/>
    <property type="evidence" value="ECO:0007669"/>
    <property type="project" value="InterPro"/>
</dbReference>
<dbReference type="Pfam" id="PF05175">
    <property type="entry name" value="MTS"/>
    <property type="match status" value="1"/>
</dbReference>
<dbReference type="InterPro" id="IPR055487">
    <property type="entry name" value="DUF7059"/>
</dbReference>
<dbReference type="InterPro" id="IPR029063">
    <property type="entry name" value="SAM-dependent_MTases_sf"/>
</dbReference>
<keyword evidence="4" id="KW-0949">S-adenosyl-L-methionine</keyword>
<accession>A0A975FLD8</accession>
<evidence type="ECO:0000256" key="2">
    <source>
        <dbReference type="ARBA" id="ARBA00022603"/>
    </source>
</evidence>
<dbReference type="SUPFAM" id="SSF53335">
    <property type="entry name" value="S-adenosyl-L-methionine-dependent methyltransferases"/>
    <property type="match status" value="1"/>
</dbReference>
<dbReference type="PROSITE" id="PS00092">
    <property type="entry name" value="N6_MTASE"/>
    <property type="match status" value="1"/>
</dbReference>
<dbReference type="KEGG" id="aarc:G127AT_12195"/>
<dbReference type="InterPro" id="IPR052190">
    <property type="entry name" value="Euk-Arch_PrmC-MTase"/>
</dbReference>
<evidence type="ECO:0000313" key="8">
    <source>
        <dbReference type="Proteomes" id="UP000671914"/>
    </source>
</evidence>
<keyword evidence="2 7" id="KW-0489">Methyltransferase</keyword>
<dbReference type="CDD" id="cd02440">
    <property type="entry name" value="AdoMet_MTases"/>
    <property type="match status" value="1"/>
</dbReference>
<evidence type="ECO:0000256" key="1">
    <source>
        <dbReference type="ARBA" id="ARBA00006149"/>
    </source>
</evidence>
<dbReference type="InterPro" id="IPR002052">
    <property type="entry name" value="DNA_methylase_N6_adenine_CS"/>
</dbReference>
<dbReference type="Gene3D" id="3.40.50.150">
    <property type="entry name" value="Vaccinia Virus protein VP39"/>
    <property type="match status" value="1"/>
</dbReference>
<dbReference type="GO" id="GO:0032259">
    <property type="term" value="P:methylation"/>
    <property type="evidence" value="ECO:0007669"/>
    <property type="project" value="UniProtKB-KW"/>
</dbReference>
<dbReference type="PANTHER" id="PTHR45875:SF1">
    <property type="entry name" value="METHYLTRANSFERASE N6AMT1"/>
    <property type="match status" value="1"/>
</dbReference>
<evidence type="ECO:0000256" key="4">
    <source>
        <dbReference type="ARBA" id="ARBA00022691"/>
    </source>
</evidence>
<organism evidence="7 8">
    <name type="scientific">Agromyces archimandritae</name>
    <dbReference type="NCBI Taxonomy" id="2781962"/>
    <lineage>
        <taxon>Bacteria</taxon>
        <taxon>Bacillati</taxon>
        <taxon>Actinomycetota</taxon>
        <taxon>Actinomycetes</taxon>
        <taxon>Micrococcales</taxon>
        <taxon>Microbacteriaceae</taxon>
        <taxon>Agromyces</taxon>
    </lineage>
</organism>
<gene>
    <name evidence="7" type="ORF">G127AT_12195</name>
</gene>
<protein>
    <submittedName>
        <fullName evidence="7">Methyltransferase</fullName>
    </submittedName>
</protein>
<dbReference type="AlphaFoldDB" id="A0A975FLD8"/>
<evidence type="ECO:0000313" key="7">
    <source>
        <dbReference type="EMBL" id="QTX04047.1"/>
    </source>
</evidence>
<dbReference type="GO" id="GO:0008276">
    <property type="term" value="F:protein methyltransferase activity"/>
    <property type="evidence" value="ECO:0007669"/>
    <property type="project" value="TreeGrafter"/>
</dbReference>
<keyword evidence="8" id="KW-1185">Reference proteome</keyword>
<evidence type="ECO:0000259" key="6">
    <source>
        <dbReference type="Pfam" id="PF23186"/>
    </source>
</evidence>
<name>A0A975FLD8_9MICO</name>
<dbReference type="GO" id="GO:0008170">
    <property type="term" value="F:N-methyltransferase activity"/>
    <property type="evidence" value="ECO:0007669"/>
    <property type="project" value="UniProtKB-ARBA"/>
</dbReference>
<proteinExistence type="inferred from homology"/>
<dbReference type="RefSeq" id="WP_210897250.1">
    <property type="nucleotide sequence ID" value="NZ_CP071696.1"/>
</dbReference>
<feature type="domain" description="Methyltransferase small" evidence="5">
    <location>
        <begin position="161"/>
        <end position="295"/>
    </location>
</feature>
<comment type="similarity">
    <text evidence="1">Belongs to the eukaryotic/archaeal PrmC-related family.</text>
</comment>
<dbReference type="Pfam" id="PF23186">
    <property type="entry name" value="DUF7059"/>
    <property type="match status" value="1"/>
</dbReference>
<dbReference type="GO" id="GO:0008757">
    <property type="term" value="F:S-adenosylmethionine-dependent methyltransferase activity"/>
    <property type="evidence" value="ECO:0007669"/>
    <property type="project" value="TreeGrafter"/>
</dbReference>
<feature type="domain" description="DUF7059" evidence="6">
    <location>
        <begin position="28"/>
        <end position="118"/>
    </location>
</feature>
<reference evidence="7" key="1">
    <citation type="submission" date="2021-03" db="EMBL/GenBank/DDBJ databases">
        <title>Agromyces archimandritus sp. nov., isolated from the cockroach Archimandrita tessellata.</title>
        <authorList>
            <person name="Guzman J."/>
            <person name="Ortuzar M."/>
            <person name="Poehlein A."/>
            <person name="Daniel R."/>
            <person name="Trujillo M."/>
            <person name="Vilcinskas A."/>
        </authorList>
    </citation>
    <scope>NUCLEOTIDE SEQUENCE</scope>
    <source>
        <strain evidence="7">G127AT</strain>
    </source>
</reference>
<evidence type="ECO:0000259" key="5">
    <source>
        <dbReference type="Pfam" id="PF05175"/>
    </source>
</evidence>
<keyword evidence="3" id="KW-0808">Transferase</keyword>
<evidence type="ECO:0000256" key="3">
    <source>
        <dbReference type="ARBA" id="ARBA00022679"/>
    </source>
</evidence>
<sequence length="522" mass="54230">MGFADIWGVDAGSVPAAGLAAFRTDLAQAGYTVDGLEHLLRDEATGVDAGAALRRGSRVPAMRLLHDDRTPAALLARLFLLGDTLDERELDAALPRSGRAAASALGIVEPVAGGMRAAIDVRPYAFTDAVGEGAWWVASDLGELQLGDALPERHVLGVGGASATLAGQVLQQPVGSALDLGTGSGIQALHLGRLARHVVATDLSARALAFARFTLALNEVGNVELRAGSLFEPVAGERFDRIVSNPPFVITPRADGVPAYEYRDGGMTGDGIVEAVVRGAAAHLEPGGTAQLLGNWETIGGRPGLERVRGWAEDAGLEYWIVERELQDPAEYAETWIRDGGTKAGTAAFEDLEAAWLDDFAARGVTAIGFGYVLLRRPSGIHGTTGIHRLARAEAVHTSGNEALAAHFGAVLAAAERIAGLSDAELASLHLRVAPDVTEERHHLPGHDEPSSILLRQGGGFGRVVDAGTALAAFVGAADGELPAGVIADAIAELTGVDAAALRAELAPQLRELVFAGMLLVP</sequence>
<dbReference type="InterPro" id="IPR007848">
    <property type="entry name" value="Small_mtfrase_dom"/>
</dbReference>
<dbReference type="GO" id="GO:0035657">
    <property type="term" value="C:eRF1 methyltransferase complex"/>
    <property type="evidence" value="ECO:0007669"/>
    <property type="project" value="TreeGrafter"/>
</dbReference>
<dbReference type="Proteomes" id="UP000671914">
    <property type="component" value="Chromosome"/>
</dbReference>
<dbReference type="PANTHER" id="PTHR45875">
    <property type="entry name" value="METHYLTRANSFERASE N6AMT1"/>
    <property type="match status" value="1"/>
</dbReference>